<dbReference type="Pfam" id="PF02861">
    <property type="entry name" value="Clp_N"/>
    <property type="match status" value="1"/>
</dbReference>
<dbReference type="Proteomes" id="UP001519332">
    <property type="component" value="Unassembled WGS sequence"/>
</dbReference>
<dbReference type="PANTHER" id="PTHR47016:SF5">
    <property type="entry name" value="CLP DOMAIN SUPERFAMILY PROTEIN"/>
    <property type="match status" value="1"/>
</dbReference>
<dbReference type="InterPro" id="IPR004176">
    <property type="entry name" value="Clp_R_N"/>
</dbReference>
<dbReference type="PANTHER" id="PTHR47016">
    <property type="entry name" value="ATP-DEPENDENT CLP PROTEASE ATP-BINDING SUBUNIT CLPT1, CHLOROPLASTIC"/>
    <property type="match status" value="1"/>
</dbReference>
<evidence type="ECO:0000313" key="3">
    <source>
        <dbReference type="EMBL" id="MBP2324079.1"/>
    </source>
</evidence>
<evidence type="ECO:0000256" key="1">
    <source>
        <dbReference type="PROSITE-ProRule" id="PRU01251"/>
    </source>
</evidence>
<dbReference type="RefSeq" id="WP_209641151.1">
    <property type="nucleotide sequence ID" value="NZ_JAGINW010000001.1"/>
</dbReference>
<dbReference type="PROSITE" id="PS51903">
    <property type="entry name" value="CLP_R"/>
    <property type="match status" value="1"/>
</dbReference>
<reference evidence="3 4" key="1">
    <citation type="submission" date="2021-03" db="EMBL/GenBank/DDBJ databases">
        <title>Sequencing the genomes of 1000 actinobacteria strains.</title>
        <authorList>
            <person name="Klenk H.-P."/>
        </authorList>
    </citation>
    <scope>NUCLEOTIDE SEQUENCE [LARGE SCALE GENOMIC DNA]</scope>
    <source>
        <strain evidence="3 4">DSM 46670</strain>
    </source>
</reference>
<dbReference type="EMBL" id="JAGINW010000001">
    <property type="protein sequence ID" value="MBP2324079.1"/>
    <property type="molecule type" value="Genomic_DNA"/>
</dbReference>
<dbReference type="InterPro" id="IPR044217">
    <property type="entry name" value="CLPT1/2"/>
</dbReference>
<comment type="caution">
    <text evidence="3">The sequence shown here is derived from an EMBL/GenBank/DDBJ whole genome shotgun (WGS) entry which is preliminary data.</text>
</comment>
<name>A0ABS4TI53_9PSEU</name>
<gene>
    <name evidence="3" type="ORF">JOF56_004464</name>
</gene>
<sequence>MTNTPRLGELIDTVERLHPDGDPLKRLSDAVLIGQHLDELADHLIGHFVDRARHSGASWTDIGQSMGVTKQAAQKRFTPNSPVTADVSQFARFTDYARKATVASQQEALQLKHAEITPGHILLGLLTVPEGLAARAIVSLGGTHERVRELVTSKLGPAVENPPIGHIPFTAQSKKVLELTAREALRLGHHYVGTEHILLGLLALDDTFAKDILLEAGVDVTGIETIIQAAVNASRQEPQKE</sequence>
<keyword evidence="4" id="KW-1185">Reference proteome</keyword>
<dbReference type="SUPFAM" id="SSF81923">
    <property type="entry name" value="Double Clp-N motif"/>
    <property type="match status" value="1"/>
</dbReference>
<evidence type="ECO:0000313" key="4">
    <source>
        <dbReference type="Proteomes" id="UP001519332"/>
    </source>
</evidence>
<proteinExistence type="predicted"/>
<dbReference type="InterPro" id="IPR036628">
    <property type="entry name" value="Clp_N_dom_sf"/>
</dbReference>
<accession>A0ABS4TI53</accession>
<feature type="domain" description="Clp R" evidence="2">
    <location>
        <begin position="90"/>
        <end position="234"/>
    </location>
</feature>
<organism evidence="3 4">
    <name type="scientific">Kibdelosporangium banguiense</name>
    <dbReference type="NCBI Taxonomy" id="1365924"/>
    <lineage>
        <taxon>Bacteria</taxon>
        <taxon>Bacillati</taxon>
        <taxon>Actinomycetota</taxon>
        <taxon>Actinomycetes</taxon>
        <taxon>Pseudonocardiales</taxon>
        <taxon>Pseudonocardiaceae</taxon>
        <taxon>Kibdelosporangium</taxon>
    </lineage>
</organism>
<dbReference type="Gene3D" id="1.10.1780.10">
    <property type="entry name" value="Clp, N-terminal domain"/>
    <property type="match status" value="1"/>
</dbReference>
<evidence type="ECO:0000259" key="2">
    <source>
        <dbReference type="PROSITE" id="PS51903"/>
    </source>
</evidence>
<keyword evidence="1" id="KW-0677">Repeat</keyword>
<protein>
    <recommendedName>
        <fullName evidence="2">Clp R domain-containing protein</fullName>
    </recommendedName>
</protein>